<reference evidence="1 2" key="1">
    <citation type="journal article" date="2021" name="bioRxiv">
        <title>Chromosome-scale and haplotype-resolved genome assembly of a tetraploid potato cultivar.</title>
        <authorList>
            <person name="Sun H."/>
            <person name="Jiao W.-B."/>
            <person name="Krause K."/>
            <person name="Campoy J.A."/>
            <person name="Goel M."/>
            <person name="Folz-Donahue K."/>
            <person name="Kukat C."/>
            <person name="Huettel B."/>
            <person name="Schneeberger K."/>
        </authorList>
    </citation>
    <scope>NUCLEOTIDE SEQUENCE [LARGE SCALE GENOMIC DNA]</scope>
    <source>
        <strain evidence="1">SolTubOtavaFocal</strain>
        <tissue evidence="1">Leaves</tissue>
    </source>
</reference>
<evidence type="ECO:0008006" key="3">
    <source>
        <dbReference type="Google" id="ProtNLM"/>
    </source>
</evidence>
<organism evidence="1 2">
    <name type="scientific">Solanum tuberosum</name>
    <name type="common">Potato</name>
    <dbReference type="NCBI Taxonomy" id="4113"/>
    <lineage>
        <taxon>Eukaryota</taxon>
        <taxon>Viridiplantae</taxon>
        <taxon>Streptophyta</taxon>
        <taxon>Embryophyta</taxon>
        <taxon>Tracheophyta</taxon>
        <taxon>Spermatophyta</taxon>
        <taxon>Magnoliopsida</taxon>
        <taxon>eudicotyledons</taxon>
        <taxon>Gunneridae</taxon>
        <taxon>Pentapetalae</taxon>
        <taxon>asterids</taxon>
        <taxon>lamiids</taxon>
        <taxon>Solanales</taxon>
        <taxon>Solanaceae</taxon>
        <taxon>Solanoideae</taxon>
        <taxon>Solaneae</taxon>
        <taxon>Solanum</taxon>
    </lineage>
</organism>
<dbReference type="EMBL" id="JAIVGD010000019">
    <property type="protein sequence ID" value="KAH0750701.1"/>
    <property type="molecule type" value="Genomic_DNA"/>
</dbReference>
<dbReference type="PANTHER" id="PTHR33223">
    <property type="entry name" value="CCHC-TYPE DOMAIN-CONTAINING PROTEIN"/>
    <property type="match status" value="1"/>
</dbReference>
<dbReference type="PANTHER" id="PTHR33223:SF8">
    <property type="entry name" value="OS04G0172440 PROTEIN"/>
    <property type="match status" value="1"/>
</dbReference>
<dbReference type="Proteomes" id="UP000826656">
    <property type="component" value="Unassembled WGS sequence"/>
</dbReference>
<protein>
    <recommendedName>
        <fullName evidence="3">Retrotransposon gag domain-containing protein</fullName>
    </recommendedName>
</protein>
<comment type="caution">
    <text evidence="1">The sequence shown here is derived from an EMBL/GenBank/DDBJ whole genome shotgun (WGS) entry which is preliminary data.</text>
</comment>
<evidence type="ECO:0000313" key="2">
    <source>
        <dbReference type="Proteomes" id="UP000826656"/>
    </source>
</evidence>
<keyword evidence="2" id="KW-1185">Reference proteome</keyword>
<evidence type="ECO:0000313" key="1">
    <source>
        <dbReference type="EMBL" id="KAH0750701.1"/>
    </source>
</evidence>
<gene>
    <name evidence="1" type="ORF">KY290_029933</name>
</gene>
<accession>A0ABQ7UM44</accession>
<sequence length="363" mass="41027">MDSTINTVASSEMIPTSSVAANPSASVAIESPMKVIAHLEQQLNLLPDARQKGAMPPSFPTSSELNQGDHFTTFSTQDTPLVYTFAPPKAPMVTYHAPPVYTYVTSPPVTKAQEFHRHDVNHYVEIENDAKSIDAEMMSRKMKSLEDAMRGLHGFDSSQSVRDEEFCTFPEVVLPPGYKIPKFEKFSGLGNPFFHLKIYCEKLIGVGNNEGIRIKLFNQSLTGKALEWYSNQDVTKWCTWDDLANDFVDHYKFHVEIAPDKICITNRWREEDAKVHPPMEESEMITYFIQAQDSEYYERMVTMGGKTFVEVIKAGEMIEDGLKTGRIASYTSSQFANRAYQTSSFGKKKEKEVMMLTTRGDTS</sequence>
<proteinExistence type="predicted"/>
<name>A0ABQ7UM44_SOLTU</name>